<evidence type="ECO:0000313" key="7">
    <source>
        <dbReference type="EMBL" id="QVL32196.1"/>
    </source>
</evidence>
<evidence type="ECO:0000313" key="8">
    <source>
        <dbReference type="Proteomes" id="UP000676194"/>
    </source>
</evidence>
<organism evidence="7 8">
    <name type="scientific">Telmatocola sphagniphila</name>
    <dbReference type="NCBI Taxonomy" id="1123043"/>
    <lineage>
        <taxon>Bacteria</taxon>
        <taxon>Pseudomonadati</taxon>
        <taxon>Planctomycetota</taxon>
        <taxon>Planctomycetia</taxon>
        <taxon>Gemmatales</taxon>
        <taxon>Gemmataceae</taxon>
    </lineage>
</organism>
<keyword evidence="2 5" id="KW-0812">Transmembrane</keyword>
<dbReference type="Proteomes" id="UP000676194">
    <property type="component" value="Chromosome"/>
</dbReference>
<feature type="transmembrane region" description="Helical" evidence="5">
    <location>
        <begin position="55"/>
        <end position="76"/>
    </location>
</feature>
<dbReference type="RefSeq" id="WP_213496920.1">
    <property type="nucleotide sequence ID" value="NZ_CP074694.1"/>
</dbReference>
<dbReference type="InterPro" id="IPR002810">
    <property type="entry name" value="NfeD-like_C"/>
</dbReference>
<dbReference type="PANTHER" id="PTHR33507">
    <property type="entry name" value="INNER MEMBRANE PROTEIN YBBJ"/>
    <property type="match status" value="1"/>
</dbReference>
<evidence type="ECO:0000256" key="1">
    <source>
        <dbReference type="ARBA" id="ARBA00004141"/>
    </source>
</evidence>
<sequence>MDNVTLAFVLIACGLLLMMAEMFMPTGGIFFIFSAGCILTGLTLSFLYGETYTGIATLIAVFVLVPAVSAGMIYWFPATAMGDRLQPPTEETSIAHMAGLQELDQYKGRVGKSSSALRPSGVVDFDGNRIDCVSEGMMIEPGQWVRCIDVKSGRVIVRQIDKPATTKFEHPDFE</sequence>
<dbReference type="Gene3D" id="2.40.50.140">
    <property type="entry name" value="Nucleic acid-binding proteins"/>
    <property type="match status" value="1"/>
</dbReference>
<dbReference type="AlphaFoldDB" id="A0A8E6B6R6"/>
<dbReference type="InterPro" id="IPR012340">
    <property type="entry name" value="NA-bd_OB-fold"/>
</dbReference>
<protein>
    <recommendedName>
        <fullName evidence="6">NfeD-like C-terminal domain-containing protein</fullName>
    </recommendedName>
</protein>
<dbReference type="PANTHER" id="PTHR33507:SF3">
    <property type="entry name" value="INNER MEMBRANE PROTEIN YBBJ"/>
    <property type="match status" value="1"/>
</dbReference>
<evidence type="ECO:0000259" key="6">
    <source>
        <dbReference type="Pfam" id="PF01957"/>
    </source>
</evidence>
<gene>
    <name evidence="7" type="ORF">KIH39_25735</name>
</gene>
<evidence type="ECO:0000256" key="2">
    <source>
        <dbReference type="ARBA" id="ARBA00022692"/>
    </source>
</evidence>
<keyword evidence="4 5" id="KW-0472">Membrane</keyword>
<dbReference type="KEGG" id="tsph:KIH39_25735"/>
<evidence type="ECO:0000256" key="3">
    <source>
        <dbReference type="ARBA" id="ARBA00022989"/>
    </source>
</evidence>
<evidence type="ECO:0000256" key="4">
    <source>
        <dbReference type="ARBA" id="ARBA00023136"/>
    </source>
</evidence>
<keyword evidence="3 5" id="KW-1133">Transmembrane helix</keyword>
<reference evidence="7" key="1">
    <citation type="submission" date="2021-05" db="EMBL/GenBank/DDBJ databases">
        <title>Complete genome sequence of the cellulolytic planctomycete Telmatocola sphagniphila SP2T and characterization of the first cellulase from planctomycetes.</title>
        <authorList>
            <person name="Rakitin A.L."/>
            <person name="Beletsky A.V."/>
            <person name="Naumoff D.G."/>
            <person name="Kulichevskaya I.S."/>
            <person name="Mardanov A.V."/>
            <person name="Ravin N.V."/>
            <person name="Dedysh S.N."/>
        </authorList>
    </citation>
    <scope>NUCLEOTIDE SEQUENCE</scope>
    <source>
        <strain evidence="7">SP2T</strain>
    </source>
</reference>
<keyword evidence="8" id="KW-1185">Reference proteome</keyword>
<evidence type="ECO:0000256" key="5">
    <source>
        <dbReference type="SAM" id="Phobius"/>
    </source>
</evidence>
<dbReference type="Pfam" id="PF01957">
    <property type="entry name" value="NfeD"/>
    <property type="match status" value="1"/>
</dbReference>
<feature type="transmembrane region" description="Helical" evidence="5">
    <location>
        <begin position="6"/>
        <end position="23"/>
    </location>
</feature>
<dbReference type="GO" id="GO:0005886">
    <property type="term" value="C:plasma membrane"/>
    <property type="evidence" value="ECO:0007669"/>
    <property type="project" value="TreeGrafter"/>
</dbReference>
<proteinExistence type="predicted"/>
<accession>A0A8E6B6R6</accession>
<dbReference type="EMBL" id="CP074694">
    <property type="protein sequence ID" value="QVL32196.1"/>
    <property type="molecule type" value="Genomic_DNA"/>
</dbReference>
<feature type="domain" description="NfeD-like C-terminal" evidence="6">
    <location>
        <begin position="104"/>
        <end position="158"/>
    </location>
</feature>
<dbReference type="InterPro" id="IPR052165">
    <property type="entry name" value="Membrane_assoc_protease"/>
</dbReference>
<name>A0A8E6B6R6_9BACT</name>
<comment type="subcellular location">
    <subcellularLocation>
        <location evidence="1">Membrane</location>
        <topology evidence="1">Multi-pass membrane protein</topology>
    </subcellularLocation>
</comment>
<feature type="transmembrane region" description="Helical" evidence="5">
    <location>
        <begin position="30"/>
        <end position="49"/>
    </location>
</feature>